<dbReference type="GO" id="GO:0019901">
    <property type="term" value="F:protein kinase binding"/>
    <property type="evidence" value="ECO:0007669"/>
    <property type="project" value="TreeGrafter"/>
</dbReference>
<sequence>METSSLLSSLHDDCRPDNYIEPHYKEWYRVAIDSLIEGGLEAYKEFLSKERCSEFLADEEIDYILSNVQKLPQTTVYSSNHAIDDTSSSGTYWPIESDVEAPNLDLGWPYLMPGISGGTNIDLLFHPPRAQPYTIKETVRKMIRDARKVIAIVMDMFTDVDIFREIVEASARGIAVYLLLDESNFSHFLKMTEKQGCQVQRLRNMRVRTVKGQDYYSKTGAKFHGKMEQKFIIVDCKKVIYGSYSFMWSFEKTNLSMVQVITGQLVESFDEEFRTLYARSSVPSAFAPELVRVNSRRTLWDNGTYQHSVSSLASVSSQRNLFGRQDKVQKIDPVCWKTRGRYAVNEIDKYGVRNQAYNKQPFHPGFNMQNPIQQYHPSEKNEHWKRHSYAGEKPERTPYLLLNRAINRANNPSNTWKMPSDSLSIVSSLRGGYANNYNTPQQSFADQFARPKVNLAERNSIVRRSFNGTDNHIRHLQQRMPTLEHTTKSFLRNWRIKSYLNDQTDYPVESNGSALGDRYDSYDPAENIKAHALYSHSRLRSSLVFQPTLPEQQEVSSCASSSNSTIIGSEGSATPKGTSNHAPSVENGTDNILEELRSNVLLKSDEPKTHRIHITDDTKLSVNSNAVGDSSLYLYTTLCADKQGENLKNLQNENMLKRRSFPMFNSKSILDPGANKHESSYVYSTLTRHRLKQPVSPKLPEDMLKSAKSLHSMVNHLPQEEKNLKGELKSPAASKAISMAALAEASKEDTCKDCISKKESKNSPSFLKKGSQKLRSLLNLTPDKKESLSKNKGPAFYRMCSSSDTLVSEEENQKPKLSENKTDSSPRRKGNTSSNSQGSLNTSKEDVTGSPTKSPKSPKPQKPPSDESNKKCPLLCPLESKFIETAGDPSTPRFNTEQIQYQDVKEITPNATTESVPVSGLQRASSVSPQLASTKRQEELRPRLSERRVYSRFEPFCKMENAIQPAGNTPNSNSCLSDIKSKTLGNNYGRSNHMVSYNSTAYHPLQPNENKLRGFMQKFGNFLHKNK</sequence>
<feature type="region of interest" description="Disordered" evidence="4">
    <location>
        <begin position="803"/>
        <end position="873"/>
    </location>
</feature>
<dbReference type="GO" id="GO:0005737">
    <property type="term" value="C:cytoplasm"/>
    <property type="evidence" value="ECO:0007669"/>
    <property type="project" value="UniProtKB-SubCell"/>
</dbReference>
<feature type="compositionally biased region" description="Polar residues" evidence="4">
    <location>
        <begin position="575"/>
        <end position="589"/>
    </location>
</feature>
<comment type="similarity">
    <text evidence="2">Belongs to the FAM83 family.</text>
</comment>
<name>A0A7L2B708_9GRUI</name>
<dbReference type="SUPFAM" id="SSF56024">
    <property type="entry name" value="Phospholipase D/nuclease"/>
    <property type="match status" value="1"/>
</dbReference>
<feature type="compositionally biased region" description="Low complexity" evidence="4">
    <location>
        <begin position="556"/>
        <end position="572"/>
    </location>
</feature>
<dbReference type="Proteomes" id="UP000590868">
    <property type="component" value="Unassembled WGS sequence"/>
</dbReference>
<dbReference type="PANTHER" id="PTHR16181">
    <property type="entry name" value="PROTEIN FAM83A-RELATED"/>
    <property type="match status" value="1"/>
</dbReference>
<keyword evidence="7" id="KW-1185">Reference proteome</keyword>
<dbReference type="Pfam" id="PF07894">
    <property type="entry name" value="SACK1"/>
    <property type="match status" value="1"/>
</dbReference>
<evidence type="ECO:0000313" key="7">
    <source>
        <dbReference type="Proteomes" id="UP000590868"/>
    </source>
</evidence>
<evidence type="ECO:0000256" key="4">
    <source>
        <dbReference type="SAM" id="MobiDB-lite"/>
    </source>
</evidence>
<evidence type="ECO:0000256" key="2">
    <source>
        <dbReference type="ARBA" id="ARBA00006937"/>
    </source>
</evidence>
<dbReference type="InterPro" id="IPR012461">
    <property type="entry name" value="SACK1"/>
</dbReference>
<feature type="domain" description="Scaffolding anchor of CK1" evidence="5">
    <location>
        <begin position="15"/>
        <end position="281"/>
    </location>
</feature>
<protein>
    <submittedName>
        <fullName evidence="6">FA83B protein</fullName>
    </submittedName>
</protein>
<dbReference type="Gene3D" id="3.30.870.10">
    <property type="entry name" value="Endonuclease Chain A"/>
    <property type="match status" value="1"/>
</dbReference>
<keyword evidence="3" id="KW-0963">Cytoplasm</keyword>
<evidence type="ECO:0000256" key="1">
    <source>
        <dbReference type="ARBA" id="ARBA00004496"/>
    </source>
</evidence>
<feature type="compositionally biased region" description="Basic and acidic residues" evidence="4">
    <location>
        <begin position="811"/>
        <end position="826"/>
    </location>
</feature>
<organism evidence="6 7">
    <name type="scientific">Heliornis fulica</name>
    <name type="common">sungrebe</name>
    <dbReference type="NCBI Taxonomy" id="54369"/>
    <lineage>
        <taxon>Eukaryota</taxon>
        <taxon>Metazoa</taxon>
        <taxon>Chordata</taxon>
        <taxon>Craniata</taxon>
        <taxon>Vertebrata</taxon>
        <taxon>Euteleostomi</taxon>
        <taxon>Archelosauria</taxon>
        <taxon>Archosauria</taxon>
        <taxon>Dinosauria</taxon>
        <taxon>Saurischia</taxon>
        <taxon>Theropoda</taxon>
        <taxon>Coelurosauria</taxon>
        <taxon>Aves</taxon>
        <taxon>Neognathae</taxon>
        <taxon>Neoaves</taxon>
        <taxon>Gruiformes</taxon>
        <taxon>Heliornithidae</taxon>
        <taxon>Heliornis</taxon>
    </lineage>
</organism>
<dbReference type="AlphaFoldDB" id="A0A7L2B708"/>
<dbReference type="FunFam" id="3.30.870.10:FF:000004">
    <property type="entry name" value="protein FAM83H isoform X2"/>
    <property type="match status" value="1"/>
</dbReference>
<dbReference type="InterPro" id="IPR050944">
    <property type="entry name" value="FAM83"/>
</dbReference>
<comment type="caution">
    <text evidence="6">The sequence shown here is derived from an EMBL/GenBank/DDBJ whole genome shotgun (WGS) entry which is preliminary data.</text>
</comment>
<accession>A0A7L2B708</accession>
<feature type="compositionally biased region" description="Polar residues" evidence="4">
    <location>
        <begin position="831"/>
        <end position="842"/>
    </location>
</feature>
<comment type="subcellular location">
    <subcellularLocation>
        <location evidence="1">Cytoplasm</location>
    </subcellularLocation>
</comment>
<dbReference type="PANTHER" id="PTHR16181:SF29">
    <property type="entry name" value="PROTEIN FAM83A-RELATED"/>
    <property type="match status" value="1"/>
</dbReference>
<feature type="non-terminal residue" evidence="6">
    <location>
        <position position="1"/>
    </location>
</feature>
<dbReference type="GO" id="GO:0007165">
    <property type="term" value="P:signal transduction"/>
    <property type="evidence" value="ECO:0007669"/>
    <property type="project" value="TreeGrafter"/>
</dbReference>
<feature type="non-terminal residue" evidence="6">
    <location>
        <position position="1027"/>
    </location>
</feature>
<evidence type="ECO:0000313" key="6">
    <source>
        <dbReference type="EMBL" id="NXP55135.1"/>
    </source>
</evidence>
<evidence type="ECO:0000259" key="5">
    <source>
        <dbReference type="Pfam" id="PF07894"/>
    </source>
</evidence>
<evidence type="ECO:0000256" key="3">
    <source>
        <dbReference type="ARBA" id="ARBA00022490"/>
    </source>
</evidence>
<proteinExistence type="inferred from homology"/>
<gene>
    <name evidence="6" type="primary">Fam83b</name>
    <name evidence="6" type="ORF">HELFUL_R03616</name>
</gene>
<feature type="compositionally biased region" description="Polar residues" evidence="4">
    <location>
        <begin position="913"/>
        <end position="934"/>
    </location>
</feature>
<dbReference type="EMBL" id="VXBZ01011580">
    <property type="protein sequence ID" value="NXP55135.1"/>
    <property type="molecule type" value="Genomic_DNA"/>
</dbReference>
<reference evidence="6 7" key="1">
    <citation type="submission" date="2019-09" db="EMBL/GenBank/DDBJ databases">
        <title>Bird 10,000 Genomes (B10K) Project - Family phase.</title>
        <authorList>
            <person name="Zhang G."/>
        </authorList>
    </citation>
    <scope>NUCLEOTIDE SEQUENCE [LARGE SCALE GENOMIC DNA]</scope>
    <source>
        <strain evidence="6">B10K-DU-001-55</strain>
        <tissue evidence="6">Muscle</tissue>
    </source>
</reference>
<feature type="region of interest" description="Disordered" evidence="4">
    <location>
        <begin position="913"/>
        <end position="943"/>
    </location>
</feature>
<feature type="region of interest" description="Disordered" evidence="4">
    <location>
        <begin position="553"/>
        <end position="589"/>
    </location>
</feature>
<dbReference type="CDD" id="cd09182">
    <property type="entry name" value="PLDc_FAM83B_N"/>
    <property type="match status" value="1"/>
</dbReference>
<dbReference type="OrthoDB" id="8443577at2759"/>
<dbReference type="GO" id="GO:0016020">
    <property type="term" value="C:membrane"/>
    <property type="evidence" value="ECO:0007669"/>
    <property type="project" value="TreeGrafter"/>
</dbReference>